<evidence type="ECO:0000256" key="3">
    <source>
        <dbReference type="ARBA" id="ARBA00022475"/>
    </source>
</evidence>
<evidence type="ECO:0000256" key="4">
    <source>
        <dbReference type="ARBA" id="ARBA00022692"/>
    </source>
</evidence>
<organism evidence="9 10">
    <name type="scientific">Adlercreutzia equolifaciens subsp. celatus</name>
    <dbReference type="NCBI Taxonomy" id="394340"/>
    <lineage>
        <taxon>Bacteria</taxon>
        <taxon>Bacillati</taxon>
        <taxon>Actinomycetota</taxon>
        <taxon>Coriobacteriia</taxon>
        <taxon>Eggerthellales</taxon>
        <taxon>Eggerthellaceae</taxon>
        <taxon>Adlercreutzia</taxon>
    </lineage>
</organism>
<proteinExistence type="predicted"/>
<reference evidence="9 10" key="1">
    <citation type="journal article" date="2018" name="Elife">
        <title>Discovery and characterization of a prevalent human gut bacterial enzyme sufficient for the inactivation of a family of plant toxins.</title>
        <authorList>
            <person name="Koppel N."/>
            <person name="Bisanz J.E."/>
            <person name="Pandelia M.E."/>
            <person name="Turnbaugh P.J."/>
            <person name="Balskus E.P."/>
        </authorList>
    </citation>
    <scope>NUCLEOTIDE SEQUENCE [LARGE SCALE GENOMIC DNA]</scope>
    <source>
        <strain evidence="9 10">OB21 GAM 11</strain>
    </source>
</reference>
<evidence type="ECO:0000313" key="10">
    <source>
        <dbReference type="Proteomes" id="UP000253805"/>
    </source>
</evidence>
<evidence type="ECO:0000256" key="5">
    <source>
        <dbReference type="ARBA" id="ARBA00022989"/>
    </source>
</evidence>
<evidence type="ECO:0000256" key="1">
    <source>
        <dbReference type="ARBA" id="ARBA00004651"/>
    </source>
</evidence>
<feature type="transmembrane region" description="Helical" evidence="7">
    <location>
        <begin position="161"/>
        <end position="183"/>
    </location>
</feature>
<dbReference type="PANTHER" id="PTHR43302">
    <property type="entry name" value="TRANSPORTER ARSB-RELATED"/>
    <property type="match status" value="1"/>
</dbReference>
<evidence type="ECO:0000259" key="8">
    <source>
        <dbReference type="Pfam" id="PF03600"/>
    </source>
</evidence>
<accession>A0A369P1Q7</accession>
<feature type="transmembrane region" description="Helical" evidence="7">
    <location>
        <begin position="288"/>
        <end position="308"/>
    </location>
</feature>
<protein>
    <submittedName>
        <fullName evidence="9">Citrate transporter</fullName>
    </submittedName>
</protein>
<feature type="transmembrane region" description="Helical" evidence="7">
    <location>
        <begin position="320"/>
        <end position="344"/>
    </location>
</feature>
<dbReference type="EMBL" id="PPUT01000011">
    <property type="protein sequence ID" value="RDC44883.1"/>
    <property type="molecule type" value="Genomic_DNA"/>
</dbReference>
<comment type="caution">
    <text evidence="9">The sequence shown here is derived from an EMBL/GenBank/DDBJ whole genome shotgun (WGS) entry which is preliminary data.</text>
</comment>
<feature type="transmembrane region" description="Helical" evidence="7">
    <location>
        <begin position="39"/>
        <end position="60"/>
    </location>
</feature>
<dbReference type="PANTHER" id="PTHR43302:SF5">
    <property type="entry name" value="TRANSPORTER ARSB-RELATED"/>
    <property type="match status" value="1"/>
</dbReference>
<feature type="transmembrane region" description="Helical" evidence="7">
    <location>
        <begin position="81"/>
        <end position="109"/>
    </location>
</feature>
<dbReference type="Pfam" id="PF03600">
    <property type="entry name" value="CitMHS"/>
    <property type="match status" value="1"/>
</dbReference>
<dbReference type="GO" id="GO:0055085">
    <property type="term" value="P:transmembrane transport"/>
    <property type="evidence" value="ECO:0007669"/>
    <property type="project" value="InterPro"/>
</dbReference>
<evidence type="ECO:0000256" key="6">
    <source>
        <dbReference type="ARBA" id="ARBA00023136"/>
    </source>
</evidence>
<dbReference type="InterPro" id="IPR004680">
    <property type="entry name" value="Cit_transptr-like_dom"/>
</dbReference>
<evidence type="ECO:0000313" key="9">
    <source>
        <dbReference type="EMBL" id="RDC44883.1"/>
    </source>
</evidence>
<gene>
    <name evidence="9" type="ORF">C1850_05570</name>
</gene>
<feature type="transmembrane region" description="Helical" evidence="7">
    <location>
        <begin position="364"/>
        <end position="388"/>
    </location>
</feature>
<keyword evidence="4 7" id="KW-0812">Transmembrane</keyword>
<feature type="domain" description="Citrate transporter-like" evidence="8">
    <location>
        <begin position="7"/>
        <end position="309"/>
    </location>
</feature>
<feature type="transmembrane region" description="Helical" evidence="7">
    <location>
        <begin position="121"/>
        <end position="140"/>
    </location>
</feature>
<feature type="transmembrane region" description="Helical" evidence="7">
    <location>
        <begin position="248"/>
        <end position="268"/>
    </location>
</feature>
<sequence length="389" mass="40904">MSATSLVVFLREHVVLVVAAVAAAASALAVPPDEAYLGYFDWKTLGCLFCVLAVASALRLMGAFDRAARAVIARFRSPGPLALALVLTTAALSCVATNDMALIMMLPLSAATLIGAGHARLVAPVFVLQSLAANLCGMIMPFGNPQNLYLHSYYGLHLGDFLRTMALPFALSTAGVVACTWWLCGHSDCNGSRSDTRKLAAPMPLSRRRLVAYGLLLALTLLAVFRIVPIAAAVVIVAATLAALDRRALVAVDWGLLATFACFFVFAGNMARVPEVSAWLSPLMADHGLWASAGLSQIISNVPAAVLLSHFTGAWQPLLIGVNIGGAGTLVGSLASLITLQHFTSVRKVFPQTAALPELSTSRFLILFSVLNFAFLGILLIACGAAPLF</sequence>
<keyword evidence="5 7" id="KW-1133">Transmembrane helix</keyword>
<comment type="subcellular location">
    <subcellularLocation>
        <location evidence="1">Cell membrane</location>
        <topology evidence="1">Multi-pass membrane protein</topology>
    </subcellularLocation>
</comment>
<feature type="transmembrane region" description="Helical" evidence="7">
    <location>
        <begin position="210"/>
        <end position="241"/>
    </location>
</feature>
<dbReference type="GO" id="GO:0005886">
    <property type="term" value="C:plasma membrane"/>
    <property type="evidence" value="ECO:0007669"/>
    <property type="project" value="UniProtKB-SubCell"/>
</dbReference>
<name>A0A369P1Q7_9ACTN</name>
<keyword evidence="6 7" id="KW-0472">Membrane</keyword>
<dbReference type="Proteomes" id="UP000253805">
    <property type="component" value="Unassembled WGS sequence"/>
</dbReference>
<evidence type="ECO:0000256" key="2">
    <source>
        <dbReference type="ARBA" id="ARBA00022448"/>
    </source>
</evidence>
<keyword evidence="2" id="KW-0813">Transport</keyword>
<evidence type="ECO:0000256" key="7">
    <source>
        <dbReference type="SAM" id="Phobius"/>
    </source>
</evidence>
<keyword evidence="3" id="KW-1003">Cell membrane</keyword>
<dbReference type="AlphaFoldDB" id="A0A369P1Q7"/>